<accession>A0AAD9MDH8</accession>
<proteinExistence type="predicted"/>
<keyword evidence="2" id="KW-1185">Reference proteome</keyword>
<protein>
    <submittedName>
        <fullName evidence="1">Uncharacterized protein</fullName>
    </submittedName>
</protein>
<dbReference type="EMBL" id="JAQQPM010000002">
    <property type="protein sequence ID" value="KAK2068986.1"/>
    <property type="molecule type" value="Genomic_DNA"/>
</dbReference>
<evidence type="ECO:0000313" key="2">
    <source>
        <dbReference type="Proteomes" id="UP001217918"/>
    </source>
</evidence>
<dbReference type="SUPFAM" id="SSF53067">
    <property type="entry name" value="Actin-like ATPase domain"/>
    <property type="match status" value="2"/>
</dbReference>
<dbReference type="CDD" id="cd10170">
    <property type="entry name" value="ASKHA_NBD_HSP70"/>
    <property type="match status" value="1"/>
</dbReference>
<dbReference type="InterPro" id="IPR043129">
    <property type="entry name" value="ATPase_NBD"/>
</dbReference>
<organism evidence="1 2">
    <name type="scientific">Phyllachora maydis</name>
    <dbReference type="NCBI Taxonomy" id="1825666"/>
    <lineage>
        <taxon>Eukaryota</taxon>
        <taxon>Fungi</taxon>
        <taxon>Dikarya</taxon>
        <taxon>Ascomycota</taxon>
        <taxon>Pezizomycotina</taxon>
        <taxon>Sordariomycetes</taxon>
        <taxon>Sordariomycetidae</taxon>
        <taxon>Phyllachorales</taxon>
        <taxon>Phyllachoraceae</taxon>
        <taxon>Phyllachora</taxon>
    </lineage>
</organism>
<reference evidence="1" key="1">
    <citation type="journal article" date="2023" name="Mol. Plant Microbe Interact.">
        <title>Elucidating the Obligate Nature and Biological Capacity of an Invasive Fungal Corn Pathogen.</title>
        <authorList>
            <person name="MacCready J.S."/>
            <person name="Roggenkamp E.M."/>
            <person name="Gdanetz K."/>
            <person name="Chilvers M.I."/>
        </authorList>
    </citation>
    <scope>NUCLEOTIDE SEQUENCE</scope>
    <source>
        <strain evidence="1">PM02</strain>
    </source>
</reference>
<evidence type="ECO:0000313" key="1">
    <source>
        <dbReference type="EMBL" id="KAK2068986.1"/>
    </source>
</evidence>
<name>A0AAD9MDH8_9PEZI</name>
<comment type="caution">
    <text evidence="1">The sequence shown here is derived from an EMBL/GenBank/DDBJ whole genome shotgun (WGS) entry which is preliminary data.</text>
</comment>
<dbReference type="PRINTS" id="PR00301">
    <property type="entry name" value="HEATSHOCK70"/>
</dbReference>
<dbReference type="AlphaFoldDB" id="A0AAD9MDH8"/>
<gene>
    <name evidence="1" type="ORF">P8C59_003596</name>
</gene>
<dbReference type="PANTHER" id="PTHR14187:SF5">
    <property type="entry name" value="HEAT SHOCK 70 KDA PROTEIN 12A"/>
    <property type="match status" value="1"/>
</dbReference>
<dbReference type="Gene3D" id="3.30.420.40">
    <property type="match status" value="1"/>
</dbReference>
<sequence>MGGATLYIGLDFGTTFSGVAYAISTEGKHPDEHTGMYIVRRWPTTATQNRFHTRVKVPSKLHYGADGELFWGYLVPEEVSEDLVFEWFKLLLADEEDIPTDVFKSKKLTRMRQLLNDMKPAKTVVDVVADYLRLLWKHALVEIGKTQQMPLDIIPIHVTITVPAIWKDSANKRMKSAVQRAGILDERTSGIMEAPELSLVPEPEAAARATLPSLQARREIDMSEGDSFIICDCGGGTVDIISYTMENMNPLVISECVAGDGDLCGGVFLDEEFERAMKSNLGAEVWDAASPTELKDMAMDWEVGIKECIAGDPQAKFTIRLAGNTWRLSGGEIMRCFRIIKPKIKRLVKAQIDGIKAKKKLPKLVILVGGFGRCQYIRHFLTEDKGPCRAIRVMQNPDDASVSAIARGAVLAGIDGCKQADDIHAQGGTLIRARCSRFSYGWVFDDYFDPEKHSEEDKVFDEVRSRHMAQDQFAWVILKGDEVASVSNRHQFDLVFSEFDSGPIRKSYRIYECASENPPTSLRASRCSPTPLKAVDTLVLKMPGKIEELPMTINNDGKVIYTFEYEWKVEAAGATLGLTAWHDDKIISHKEIDIDGVDAQGDMDMEDDED</sequence>
<dbReference type="Proteomes" id="UP001217918">
    <property type="component" value="Unassembled WGS sequence"/>
</dbReference>
<dbReference type="PANTHER" id="PTHR14187">
    <property type="entry name" value="ALPHA KINASE/ELONGATION FACTOR 2 KINASE"/>
    <property type="match status" value="1"/>
</dbReference>